<keyword evidence="1" id="KW-0472">Membrane</keyword>
<dbReference type="KEGG" id="mmaz:MmTuc01_2708"/>
<feature type="transmembrane region" description="Helical" evidence="1">
    <location>
        <begin position="6"/>
        <end position="31"/>
    </location>
</feature>
<name>M1PBV1_METMZ</name>
<sequence>MRENNVFIFSVSSPFSIFFFSLLFSSFFLAIPSFHIAGRSQA</sequence>
<gene>
    <name evidence="2" type="ORF">MmTuc01_2708</name>
</gene>
<organism evidence="2 3">
    <name type="scientific">Methanosarcina mazei Tuc01</name>
    <dbReference type="NCBI Taxonomy" id="1236903"/>
    <lineage>
        <taxon>Archaea</taxon>
        <taxon>Methanobacteriati</taxon>
        <taxon>Methanobacteriota</taxon>
        <taxon>Stenosarchaea group</taxon>
        <taxon>Methanomicrobia</taxon>
        <taxon>Methanosarcinales</taxon>
        <taxon>Methanosarcinaceae</taxon>
        <taxon>Methanosarcina</taxon>
    </lineage>
</organism>
<dbReference type="AlphaFoldDB" id="M1PBV1"/>
<dbReference type="HOGENOM" id="CLU_3245367_0_0_2"/>
<proteinExistence type="predicted"/>
<dbReference type="Proteomes" id="UP000011718">
    <property type="component" value="Chromosome"/>
</dbReference>
<keyword evidence="1" id="KW-1133">Transmembrane helix</keyword>
<evidence type="ECO:0000313" key="3">
    <source>
        <dbReference type="Proteomes" id="UP000011718"/>
    </source>
</evidence>
<dbReference type="EMBL" id="CP004144">
    <property type="protein sequence ID" value="AGF97997.1"/>
    <property type="molecule type" value="Genomic_DNA"/>
</dbReference>
<keyword evidence="1" id="KW-0812">Transmembrane</keyword>
<evidence type="ECO:0000256" key="1">
    <source>
        <dbReference type="SAM" id="Phobius"/>
    </source>
</evidence>
<protein>
    <submittedName>
        <fullName evidence="2">Uncharacterized protein</fullName>
    </submittedName>
</protein>
<accession>M1PBV1</accession>
<evidence type="ECO:0000313" key="2">
    <source>
        <dbReference type="EMBL" id="AGF97997.1"/>
    </source>
</evidence>
<dbReference type="BioCyc" id="MMAZ1236903:G139K-2582-MONOMER"/>
<reference evidence="2 3" key="1">
    <citation type="journal article" date="2013" name="Genome Announc.">
        <title>Complete Genome of a Methanosarcina mazei Strain Isolated from Sediment Samples from an Amazonian Flooded Area.</title>
        <authorList>
            <person name="Assis das Gracas D."/>
            <person name="Thiago Juca Ramos R."/>
            <person name="Vieira Araujo A.C."/>
            <person name="Zahlouth R."/>
            <person name="Ribeiro Carneiro A."/>
            <person name="Souza Lopes T."/>
            <person name="Azevedo Barauna R."/>
            <person name="Azevedo V."/>
            <person name="Cruz Schneider M.P."/>
            <person name="Pellizari V.H."/>
            <person name="Silva A."/>
        </authorList>
    </citation>
    <scope>NUCLEOTIDE SEQUENCE [LARGE SCALE GENOMIC DNA]</scope>
    <source>
        <strain evidence="2 3">Tuc01</strain>
    </source>
</reference>